<dbReference type="CDD" id="cd18791">
    <property type="entry name" value="SF2_C_RHA"/>
    <property type="match status" value="1"/>
</dbReference>
<feature type="region of interest" description="Disordered" evidence="7">
    <location>
        <begin position="51"/>
        <end position="72"/>
    </location>
</feature>
<dbReference type="GO" id="GO:0003723">
    <property type="term" value="F:RNA binding"/>
    <property type="evidence" value="ECO:0007669"/>
    <property type="project" value="UniProtKB-KW"/>
</dbReference>
<dbReference type="OMA" id="SCWTPDC"/>
<dbReference type="InterPro" id="IPR001650">
    <property type="entry name" value="Helicase_C-like"/>
</dbReference>
<dbReference type="InterPro" id="IPR011709">
    <property type="entry name" value="DEAD-box_helicase_OB_fold"/>
</dbReference>
<dbReference type="InterPro" id="IPR007502">
    <property type="entry name" value="Helicase-assoc_dom"/>
</dbReference>
<dbReference type="GO" id="GO:0016787">
    <property type="term" value="F:hydrolase activity"/>
    <property type="evidence" value="ECO:0007669"/>
    <property type="project" value="UniProtKB-KW"/>
</dbReference>
<keyword evidence="2" id="KW-0547">Nucleotide-binding</keyword>
<dbReference type="Gene3D" id="1.20.120.1080">
    <property type="match status" value="1"/>
</dbReference>
<protein>
    <recommendedName>
        <fullName evidence="1">RNA helicase</fullName>
        <ecNumber evidence="1">3.6.4.13</ecNumber>
    </recommendedName>
</protein>
<dbReference type="FunFam" id="1.20.120.1080:FF:000002">
    <property type="entry name" value="Putative ATP-dependent RNA helicase DHX36"/>
    <property type="match status" value="1"/>
</dbReference>
<dbReference type="eggNOG" id="KOG0920">
    <property type="taxonomic scope" value="Eukaryota"/>
</dbReference>
<dbReference type="Pfam" id="PF00271">
    <property type="entry name" value="Helicase_C"/>
    <property type="match status" value="1"/>
</dbReference>
<evidence type="ECO:0000256" key="7">
    <source>
        <dbReference type="SAM" id="MobiDB-lite"/>
    </source>
</evidence>
<dbReference type="SMART" id="SM00490">
    <property type="entry name" value="HELICc"/>
    <property type="match status" value="1"/>
</dbReference>
<dbReference type="Pfam" id="PF04408">
    <property type="entry name" value="WHD_HA2"/>
    <property type="match status" value="1"/>
</dbReference>
<dbReference type="EC" id="3.6.4.13" evidence="1"/>
<dbReference type="PANTHER" id="PTHR18934:SF237">
    <property type="entry name" value="ATP-DEPENDENT DNA_RNA HELICASE DHX36"/>
    <property type="match status" value="1"/>
</dbReference>
<dbReference type="PANTHER" id="PTHR18934">
    <property type="entry name" value="ATP-DEPENDENT RNA HELICASE"/>
    <property type="match status" value="1"/>
</dbReference>
<feature type="domain" description="Helicase C-terminal" evidence="9">
    <location>
        <begin position="314"/>
        <end position="483"/>
    </location>
</feature>
<dbReference type="InterPro" id="IPR011545">
    <property type="entry name" value="DEAD/DEAH_box_helicase_dom"/>
</dbReference>
<evidence type="ECO:0000256" key="5">
    <source>
        <dbReference type="ARBA" id="ARBA00022840"/>
    </source>
</evidence>
<dbReference type="InterPro" id="IPR048333">
    <property type="entry name" value="HA2_WH"/>
</dbReference>
<evidence type="ECO:0000256" key="4">
    <source>
        <dbReference type="ARBA" id="ARBA00022806"/>
    </source>
</evidence>
<keyword evidence="3" id="KW-0378">Hydrolase</keyword>
<dbReference type="Pfam" id="PF26026">
    <property type="entry name" value="RNA_hel_CTD"/>
    <property type="match status" value="1"/>
</dbReference>
<evidence type="ECO:0000259" key="8">
    <source>
        <dbReference type="PROSITE" id="PS51192"/>
    </source>
</evidence>
<proteinExistence type="predicted"/>
<dbReference type="PaxDb" id="2903-EOD09087"/>
<organism evidence="10 11">
    <name type="scientific">Emiliania huxleyi (strain CCMP1516)</name>
    <dbReference type="NCBI Taxonomy" id="280463"/>
    <lineage>
        <taxon>Eukaryota</taxon>
        <taxon>Haptista</taxon>
        <taxon>Haptophyta</taxon>
        <taxon>Prymnesiophyceae</taxon>
        <taxon>Isochrysidales</taxon>
        <taxon>Noelaerhabdaceae</taxon>
        <taxon>Emiliania</taxon>
    </lineage>
</organism>
<keyword evidence="4" id="KW-0347">Helicase</keyword>
<evidence type="ECO:0000313" key="10">
    <source>
        <dbReference type="EnsemblProtists" id="EOD09087"/>
    </source>
</evidence>
<dbReference type="Gene3D" id="3.40.50.300">
    <property type="entry name" value="P-loop containing nucleotide triphosphate hydrolases"/>
    <property type="match status" value="2"/>
</dbReference>
<dbReference type="SMART" id="SM00487">
    <property type="entry name" value="DEXDc"/>
    <property type="match status" value="1"/>
</dbReference>
<dbReference type="InterPro" id="IPR014001">
    <property type="entry name" value="Helicase_ATP-bd"/>
</dbReference>
<dbReference type="PROSITE" id="PS51194">
    <property type="entry name" value="HELICASE_CTER"/>
    <property type="match status" value="1"/>
</dbReference>
<dbReference type="GO" id="GO:0005634">
    <property type="term" value="C:nucleus"/>
    <property type="evidence" value="ECO:0007669"/>
    <property type="project" value="TreeGrafter"/>
</dbReference>
<dbReference type="AlphaFoldDB" id="A0A0D3ICV2"/>
<evidence type="ECO:0000256" key="3">
    <source>
        <dbReference type="ARBA" id="ARBA00022801"/>
    </source>
</evidence>
<dbReference type="Pfam" id="PF21010">
    <property type="entry name" value="HA2_C"/>
    <property type="match status" value="1"/>
</dbReference>
<evidence type="ECO:0000256" key="1">
    <source>
        <dbReference type="ARBA" id="ARBA00012552"/>
    </source>
</evidence>
<dbReference type="GeneID" id="17255230"/>
<dbReference type="HOGENOM" id="CLU_001832_1_4_1"/>
<reference evidence="11" key="1">
    <citation type="journal article" date="2013" name="Nature">
        <title>Pan genome of the phytoplankton Emiliania underpins its global distribution.</title>
        <authorList>
            <person name="Read B.A."/>
            <person name="Kegel J."/>
            <person name="Klute M.J."/>
            <person name="Kuo A."/>
            <person name="Lefebvre S.C."/>
            <person name="Maumus F."/>
            <person name="Mayer C."/>
            <person name="Miller J."/>
            <person name="Monier A."/>
            <person name="Salamov A."/>
            <person name="Young J."/>
            <person name="Aguilar M."/>
            <person name="Claverie J.M."/>
            <person name="Frickenhaus S."/>
            <person name="Gonzalez K."/>
            <person name="Herman E.K."/>
            <person name="Lin Y.C."/>
            <person name="Napier J."/>
            <person name="Ogata H."/>
            <person name="Sarno A.F."/>
            <person name="Shmutz J."/>
            <person name="Schroeder D."/>
            <person name="de Vargas C."/>
            <person name="Verret F."/>
            <person name="von Dassow P."/>
            <person name="Valentin K."/>
            <person name="Van de Peer Y."/>
            <person name="Wheeler G."/>
            <person name="Dacks J.B."/>
            <person name="Delwiche C.F."/>
            <person name="Dyhrman S.T."/>
            <person name="Glockner G."/>
            <person name="John U."/>
            <person name="Richards T."/>
            <person name="Worden A.Z."/>
            <person name="Zhang X."/>
            <person name="Grigoriev I.V."/>
            <person name="Allen A.E."/>
            <person name="Bidle K."/>
            <person name="Borodovsky M."/>
            <person name="Bowler C."/>
            <person name="Brownlee C."/>
            <person name="Cock J.M."/>
            <person name="Elias M."/>
            <person name="Gladyshev V.N."/>
            <person name="Groth M."/>
            <person name="Guda C."/>
            <person name="Hadaegh A."/>
            <person name="Iglesias-Rodriguez M.D."/>
            <person name="Jenkins J."/>
            <person name="Jones B.M."/>
            <person name="Lawson T."/>
            <person name="Leese F."/>
            <person name="Lindquist E."/>
            <person name="Lobanov A."/>
            <person name="Lomsadze A."/>
            <person name="Malik S.B."/>
            <person name="Marsh M.E."/>
            <person name="Mackinder L."/>
            <person name="Mock T."/>
            <person name="Mueller-Roeber B."/>
            <person name="Pagarete A."/>
            <person name="Parker M."/>
            <person name="Probert I."/>
            <person name="Quesneville H."/>
            <person name="Raines C."/>
            <person name="Rensing S.A."/>
            <person name="Riano-Pachon D.M."/>
            <person name="Richier S."/>
            <person name="Rokitta S."/>
            <person name="Shiraiwa Y."/>
            <person name="Soanes D.M."/>
            <person name="van der Giezen M."/>
            <person name="Wahlund T.M."/>
            <person name="Williams B."/>
            <person name="Wilson W."/>
            <person name="Wolfe G."/>
            <person name="Wurch L.L."/>
        </authorList>
    </citation>
    <scope>NUCLEOTIDE SEQUENCE</scope>
</reference>
<dbReference type="KEGG" id="ehx:EMIHUDRAFT_416776"/>
<keyword evidence="5" id="KW-0067">ATP-binding</keyword>
<dbReference type="CDD" id="cd17917">
    <property type="entry name" value="DEXHc_RHA-like"/>
    <property type="match status" value="1"/>
</dbReference>
<dbReference type="STRING" id="2903.R1BI67"/>
<dbReference type="Pfam" id="PF07717">
    <property type="entry name" value="OB_NTP_bind"/>
    <property type="match status" value="1"/>
</dbReference>
<keyword evidence="11" id="KW-1185">Reference proteome</keyword>
<feature type="domain" description="Helicase ATP-binding" evidence="8">
    <location>
        <begin position="34"/>
        <end position="224"/>
    </location>
</feature>
<dbReference type="RefSeq" id="XP_005761516.1">
    <property type="nucleotide sequence ID" value="XM_005761459.1"/>
</dbReference>
<evidence type="ECO:0000313" key="11">
    <source>
        <dbReference type="Proteomes" id="UP000013827"/>
    </source>
</evidence>
<accession>A0A0D3ICV2</accession>
<dbReference type="GO" id="GO:0005524">
    <property type="term" value="F:ATP binding"/>
    <property type="evidence" value="ECO:0007669"/>
    <property type="project" value="UniProtKB-KW"/>
</dbReference>
<dbReference type="InterPro" id="IPR059023">
    <property type="entry name" value="RNA_hel_CTD"/>
</dbReference>
<dbReference type="GO" id="GO:0003724">
    <property type="term" value="F:RNA helicase activity"/>
    <property type="evidence" value="ECO:0007669"/>
    <property type="project" value="UniProtKB-EC"/>
</dbReference>
<dbReference type="SMART" id="SM00847">
    <property type="entry name" value="HA2"/>
    <property type="match status" value="1"/>
</dbReference>
<dbReference type="PROSITE" id="PS00690">
    <property type="entry name" value="DEAH_ATP_HELICASE"/>
    <property type="match status" value="1"/>
</dbReference>
<keyword evidence="6" id="KW-0694">RNA-binding</keyword>
<dbReference type="EnsemblProtists" id="EOD09087">
    <property type="protein sequence ID" value="EOD09087"/>
    <property type="gene ID" value="EMIHUDRAFT_416776"/>
</dbReference>
<dbReference type="InterPro" id="IPR002464">
    <property type="entry name" value="DNA/RNA_helicase_DEAH_CS"/>
</dbReference>
<dbReference type="InterPro" id="IPR027417">
    <property type="entry name" value="P-loop_NTPase"/>
</dbReference>
<dbReference type="Pfam" id="PF00270">
    <property type="entry name" value="DEAD"/>
    <property type="match status" value="1"/>
</dbReference>
<name>A0A0D3ICV2_EMIH1</name>
<dbReference type="SUPFAM" id="SSF52540">
    <property type="entry name" value="P-loop containing nucleoside triphosphate hydrolases"/>
    <property type="match status" value="1"/>
</dbReference>
<dbReference type="PROSITE" id="PS51192">
    <property type="entry name" value="HELICASE_ATP_BIND_1"/>
    <property type="match status" value="1"/>
</dbReference>
<evidence type="ECO:0000256" key="6">
    <source>
        <dbReference type="ARBA" id="ARBA00022884"/>
    </source>
</evidence>
<dbReference type="Proteomes" id="UP000013827">
    <property type="component" value="Unassembled WGS sequence"/>
</dbReference>
<reference evidence="10" key="2">
    <citation type="submission" date="2024-10" db="UniProtKB">
        <authorList>
            <consortium name="EnsemblProtists"/>
        </authorList>
    </citation>
    <scope>IDENTIFICATION</scope>
</reference>
<evidence type="ECO:0000259" key="9">
    <source>
        <dbReference type="PROSITE" id="PS51194"/>
    </source>
</evidence>
<evidence type="ECO:0000256" key="2">
    <source>
        <dbReference type="ARBA" id="ARBA00022741"/>
    </source>
</evidence>
<sequence length="833" mass="90770">MRAAEEAKRASEPWRRMQSVRGKLPAAAKREEVLEGLRRADVLVVSGETGCGKTTQARRPAHGALSSGARTSPRGTALQVPQFILDDEIAEGRGGVTSILCTQPRRLSAIGVAERVAAERGERIGETVGYQIRLESKRSRDTRLLFCTTGILLRRLHGDGELRGVSHVIVDEVHERSLESDFLLIILRDVLARRPGLKLVLMSATINASLFASYFGAGAPPPPAAPTLHIPGFTHPVREAFLEEVLERTGHQIEEGGPYARRARGAEAAGGTEGLGFAEQAVARDEDGESWSEHVLRSLETMDEEKVNIDAMAALVSHLDTTRPEGAILVFMPGTREISALGGEGGGGGEAGARLLPLPLHAGLSSAEQRRVFERPPAGRRKVVVSTNVAETSITIDDVVYVIDSGRVKETRYDAVNQLPQLVETWVSQASRRQRRGRAGRVRPGEYFGMFTRERCGGLAAFTPPEMARVPLHELCLQIKLLELGEIEPFLARALEPPSEAAVKAAIGQLGELQALDVKQSLTPLGRHLATLPVDVRIGKMLLYACMLRCLEPALIIAAALSLRSPFLEPFDPDKRAAAREARQRFAADSRSDHLAVLRAFREFRALQARGRRASGGWCRDSFLSQERLEGMAPVMSQFLELLLDIGFLPVGGEHYNANAASDPCLRAVLAAGLYPNVVRVVPPEAAPSSRPHYAGRARAPQIEGPSGLAVAVHPSSVNASGGDLRSRWLVYYEKVRTSQVFVRDSTMVTPYPLLLFGGELKVQHAQQTIAVDGWIEFSAPPRVAVLFKQLRAELDKLLLAKIETPELDLPLTGRTIGTIVELLQQEVHHRDG</sequence>